<dbReference type="Proteomes" id="UP000473014">
    <property type="component" value="Unassembled WGS sequence"/>
</dbReference>
<evidence type="ECO:0000313" key="3">
    <source>
        <dbReference type="Proteomes" id="UP000473014"/>
    </source>
</evidence>
<dbReference type="InterPro" id="IPR053206">
    <property type="entry name" value="Dimeric_xanthone_biosynth"/>
</dbReference>
<dbReference type="InterPro" id="IPR012312">
    <property type="entry name" value="Hemerythrin-like"/>
</dbReference>
<protein>
    <submittedName>
        <fullName evidence="2">Hemerythrin domain-containing protein</fullName>
    </submittedName>
</protein>
<accession>A0A6G2BHQ6</accession>
<name>A0A6G2BHQ6_9ACTN</name>
<dbReference type="Gene3D" id="1.20.120.520">
    <property type="entry name" value="nmb1532 protein domain like"/>
    <property type="match status" value="1"/>
</dbReference>
<feature type="domain" description="Hemerythrin-like" evidence="1">
    <location>
        <begin position="16"/>
        <end position="148"/>
    </location>
</feature>
<gene>
    <name evidence="2" type="ORF">F0L17_21575</name>
</gene>
<dbReference type="PANTHER" id="PTHR38048:SF2">
    <property type="entry name" value="HEMERYTHRIN-LIKE DOMAIN-CONTAINING PROTEIN"/>
    <property type="match status" value="1"/>
</dbReference>
<sequence length="171" mass="18805">MGDPTGPGDRLRALGDELVEIHTGLRAELERLRADVDAHLNGRAGRPRQLKAHCLAFCSALTRHHTGEDTGAFLHLARRFPDLRPVIVKLEEDHRLVSGLLHDLERLLDGIPDEPDEAEARRVMGELDGLAAILESHFSFEERRILDALDALPPEAGTTESLLGLPARPDG</sequence>
<keyword evidence="3" id="KW-1185">Reference proteome</keyword>
<dbReference type="CDD" id="cd12108">
    <property type="entry name" value="Hr-like"/>
    <property type="match status" value="1"/>
</dbReference>
<evidence type="ECO:0000313" key="2">
    <source>
        <dbReference type="EMBL" id="MTE21656.1"/>
    </source>
</evidence>
<dbReference type="AlphaFoldDB" id="A0A6G2BHQ6"/>
<evidence type="ECO:0000259" key="1">
    <source>
        <dbReference type="Pfam" id="PF01814"/>
    </source>
</evidence>
<comment type="caution">
    <text evidence="2">The sequence shown here is derived from an EMBL/GenBank/DDBJ whole genome shotgun (WGS) entry which is preliminary data.</text>
</comment>
<dbReference type="PANTHER" id="PTHR38048">
    <property type="entry name" value="EXPRESSED PROTEIN"/>
    <property type="match status" value="1"/>
</dbReference>
<organism evidence="2 3">
    <name type="scientific">Streptomyces taklimakanensis</name>
    <dbReference type="NCBI Taxonomy" id="2569853"/>
    <lineage>
        <taxon>Bacteria</taxon>
        <taxon>Bacillati</taxon>
        <taxon>Actinomycetota</taxon>
        <taxon>Actinomycetes</taxon>
        <taxon>Kitasatosporales</taxon>
        <taxon>Streptomycetaceae</taxon>
        <taxon>Streptomyces</taxon>
    </lineage>
</organism>
<dbReference type="EMBL" id="WIXO01000001">
    <property type="protein sequence ID" value="MTE21656.1"/>
    <property type="molecule type" value="Genomic_DNA"/>
</dbReference>
<dbReference type="RefSeq" id="WP_155072360.1">
    <property type="nucleotide sequence ID" value="NZ_WIXO01000001.1"/>
</dbReference>
<dbReference type="OrthoDB" id="8225825at2"/>
<proteinExistence type="predicted"/>
<dbReference type="Pfam" id="PF01814">
    <property type="entry name" value="Hemerythrin"/>
    <property type="match status" value="1"/>
</dbReference>
<reference evidence="2 3" key="1">
    <citation type="submission" date="2019-11" db="EMBL/GenBank/DDBJ databases">
        <authorList>
            <person name="Yuan L."/>
        </authorList>
    </citation>
    <scope>NUCLEOTIDE SEQUENCE [LARGE SCALE GENOMIC DNA]</scope>
    <source>
        <strain evidence="2 3">TRM43335</strain>
    </source>
</reference>